<feature type="region of interest" description="Disordered" evidence="1">
    <location>
        <begin position="453"/>
        <end position="472"/>
    </location>
</feature>
<evidence type="ECO:0000259" key="2">
    <source>
        <dbReference type="Pfam" id="PF23635"/>
    </source>
</evidence>
<evidence type="ECO:0000313" key="3">
    <source>
        <dbReference type="EnsemblPlants" id="TraesCS6A02G421400.2"/>
    </source>
</evidence>
<dbReference type="RefSeq" id="XP_044407083.1">
    <property type="nucleotide sequence ID" value="XM_044551148.1"/>
</dbReference>
<gene>
    <name evidence="3" type="primary">LOC123131479</name>
</gene>
<dbReference type="Proteomes" id="UP000019116">
    <property type="component" value="Chromosome 6A"/>
</dbReference>
<keyword evidence="4" id="KW-1185">Reference proteome</keyword>
<organism evidence="3">
    <name type="scientific">Triticum aestivum</name>
    <name type="common">Wheat</name>
    <dbReference type="NCBI Taxonomy" id="4565"/>
    <lineage>
        <taxon>Eukaryota</taxon>
        <taxon>Viridiplantae</taxon>
        <taxon>Streptophyta</taxon>
        <taxon>Embryophyta</taxon>
        <taxon>Tracheophyta</taxon>
        <taxon>Spermatophyta</taxon>
        <taxon>Magnoliopsida</taxon>
        <taxon>Liliopsida</taxon>
        <taxon>Poales</taxon>
        <taxon>Poaceae</taxon>
        <taxon>BOP clade</taxon>
        <taxon>Pooideae</taxon>
        <taxon>Triticodae</taxon>
        <taxon>Triticeae</taxon>
        <taxon>Triticinae</taxon>
        <taxon>Triticum</taxon>
    </lineage>
</organism>
<dbReference type="EnsemblPlants" id="TraesCS6A02G421400.2">
    <property type="protein sequence ID" value="TraesCS6A02G421400.2"/>
    <property type="gene ID" value="TraesCS6A02G421400"/>
</dbReference>
<evidence type="ECO:0000256" key="1">
    <source>
        <dbReference type="SAM" id="MobiDB-lite"/>
    </source>
</evidence>
<feature type="compositionally biased region" description="Polar residues" evidence="1">
    <location>
        <begin position="453"/>
        <end position="464"/>
    </location>
</feature>
<dbReference type="InterPro" id="IPR036047">
    <property type="entry name" value="F-box-like_dom_sf"/>
</dbReference>
<evidence type="ECO:0000313" key="4">
    <source>
        <dbReference type="Proteomes" id="UP000019116"/>
    </source>
</evidence>
<dbReference type="Gramene" id="TraesCS6A02G421400.2">
    <property type="protein sequence ID" value="TraesCS6A02G421400.2"/>
    <property type="gene ID" value="TraesCS6A02G421400"/>
</dbReference>
<dbReference type="Gramene" id="TraesLDM6A03G03419720.1">
    <property type="protein sequence ID" value="TraesLDM6A03G03419720.1"/>
    <property type="gene ID" value="TraesLDM6A03G03419720"/>
</dbReference>
<dbReference type="Pfam" id="PF23635">
    <property type="entry name" value="Beta-prop_AT5G49610-like"/>
    <property type="match status" value="1"/>
</dbReference>
<sequence>MSSQLPPLPPAAPAAKPPSIPSTATTTTLATAADGTTTISLLGQDQLLEIFLRLPSLPALARAALTCRSWLGAVRSSRSFRSLFRALHPAPLVGIFLELDEGAVRSFAPFRCSDPDVTAALRRGDFFLTSLTAEDDPHAVCWEMMDCRDGYILLWNMVSVAVMNPMTWAVNIIPVPEEAREGSLLDSASVEFHLLSSEENPWSFSVVFLCAHISRLQAIVFSSETRDWVVHPWMEIGGEFSMMFSAATLLGGYIYRPLYGEGRVIRINIATMDVSSLYLPSLATDGVSMGDTEDGKLCMVYASTDDLLLHVWIRSGDGDGIESWVLQDVISLRAEIDEITPTPWEWQDQVTIVEVRPGCVYFSMTCITDGTERIWFFYLSIKTMEIELLMQVTSHDYACPYTMAWPPCLIGDDRSTKHEAEGSGSCLLKSSNSTKQKRKSSSPVGLAIDFNSADASRQPLQPNSPDCRLHKK</sequence>
<feature type="region of interest" description="Disordered" evidence="1">
    <location>
        <begin position="1"/>
        <end position="24"/>
    </location>
</feature>
<dbReference type="RefSeq" id="XP_044407084.1">
    <property type="nucleotide sequence ID" value="XM_044551149.1"/>
</dbReference>
<feature type="region of interest" description="Disordered" evidence="1">
    <location>
        <begin position="421"/>
        <end position="443"/>
    </location>
</feature>
<proteinExistence type="predicted"/>
<accession>A0A3B6NW31</accession>
<dbReference type="InterPro" id="IPR056594">
    <property type="entry name" value="AT5G49610-like_b-prop"/>
</dbReference>
<reference evidence="3" key="1">
    <citation type="submission" date="2018-08" db="EMBL/GenBank/DDBJ databases">
        <authorList>
            <person name="Rossello M."/>
        </authorList>
    </citation>
    <scope>NUCLEOTIDE SEQUENCE [LARGE SCALE GENOMIC DNA]</scope>
    <source>
        <strain evidence="3">cv. Chinese Spring</strain>
    </source>
</reference>
<dbReference type="Gramene" id="TraesCS6A03G1045500.2">
    <property type="protein sequence ID" value="TraesCS6A03G1045500.2.CDS"/>
    <property type="gene ID" value="TraesCS6A03G1045500"/>
</dbReference>
<feature type="compositionally biased region" description="Pro residues" evidence="1">
    <location>
        <begin position="1"/>
        <end position="20"/>
    </location>
</feature>
<feature type="domain" description="F-box protein AT5G49610-like beta-propeller" evidence="2">
    <location>
        <begin position="144"/>
        <end position="408"/>
    </location>
</feature>
<dbReference type="PANTHER" id="PTHR33207">
    <property type="entry name" value="F-BOX DOMAIN CONTAINING PROTEIN-RELATED"/>
    <property type="match status" value="1"/>
</dbReference>
<dbReference type="Gramene" id="TraesSYM6A03G03358580.1">
    <property type="protein sequence ID" value="TraesSYM6A03G03358580.1"/>
    <property type="gene ID" value="TraesSYM6A03G03358580"/>
</dbReference>
<protein>
    <recommendedName>
        <fullName evidence="2">F-box protein AT5G49610-like beta-propeller domain-containing protein</fullName>
    </recommendedName>
</protein>
<dbReference type="Gramene" id="TraesNOR6A03G03448870.1">
    <property type="protein sequence ID" value="TraesNOR6A03G03448870.1"/>
    <property type="gene ID" value="TraesNOR6A03G03448870"/>
</dbReference>
<name>A0A3B6NW31_WHEAT</name>
<dbReference type="GeneID" id="123131479"/>
<dbReference type="OrthoDB" id="1913731at2759"/>
<reference evidence="3" key="2">
    <citation type="submission" date="2018-10" db="UniProtKB">
        <authorList>
            <consortium name="EnsemblPlants"/>
        </authorList>
    </citation>
    <scope>IDENTIFICATION</scope>
</reference>
<dbReference type="AlphaFoldDB" id="A0A3B6NW31"/>
<dbReference type="STRING" id="4565.A0A3B6NW31"/>
<dbReference type="Gramene" id="TraesRN6A0101030600.2">
    <property type="protein sequence ID" value="TraesRN6A0101030600.2"/>
    <property type="gene ID" value="TraesRN6A0101030600"/>
</dbReference>
<dbReference type="SUPFAM" id="SSF81383">
    <property type="entry name" value="F-box domain"/>
    <property type="match status" value="1"/>
</dbReference>